<gene>
    <name evidence="2" type="ORF">FUAX_31720</name>
</gene>
<organism evidence="2 3">
    <name type="scientific">Fulvitalea axinellae</name>
    <dbReference type="NCBI Taxonomy" id="1182444"/>
    <lineage>
        <taxon>Bacteria</taxon>
        <taxon>Pseudomonadati</taxon>
        <taxon>Bacteroidota</taxon>
        <taxon>Cytophagia</taxon>
        <taxon>Cytophagales</taxon>
        <taxon>Persicobacteraceae</taxon>
        <taxon>Fulvitalea</taxon>
    </lineage>
</organism>
<evidence type="ECO:0000313" key="2">
    <source>
        <dbReference type="EMBL" id="BDD10740.1"/>
    </source>
</evidence>
<evidence type="ECO:0000313" key="3">
    <source>
        <dbReference type="Proteomes" id="UP001348817"/>
    </source>
</evidence>
<keyword evidence="1" id="KW-1133">Transmembrane helix</keyword>
<dbReference type="KEGG" id="fax:FUAX_31720"/>
<feature type="transmembrane region" description="Helical" evidence="1">
    <location>
        <begin position="28"/>
        <end position="46"/>
    </location>
</feature>
<dbReference type="EMBL" id="AP025314">
    <property type="protein sequence ID" value="BDD10740.1"/>
    <property type="molecule type" value="Genomic_DNA"/>
</dbReference>
<feature type="transmembrane region" description="Helical" evidence="1">
    <location>
        <begin position="115"/>
        <end position="141"/>
    </location>
</feature>
<dbReference type="Proteomes" id="UP001348817">
    <property type="component" value="Chromosome"/>
</dbReference>
<keyword evidence="3" id="KW-1185">Reference proteome</keyword>
<reference evidence="2 3" key="1">
    <citation type="submission" date="2021-12" db="EMBL/GenBank/DDBJ databases">
        <title>Genome sequencing of bacteria with rrn-lacking chromosome and rrn-plasmid.</title>
        <authorList>
            <person name="Anda M."/>
            <person name="Iwasaki W."/>
        </authorList>
    </citation>
    <scope>NUCLEOTIDE SEQUENCE [LARGE SCALE GENOMIC DNA]</scope>
    <source>
        <strain evidence="2 3">DSM 100852</strain>
    </source>
</reference>
<keyword evidence="1" id="KW-0472">Membrane</keyword>
<feature type="transmembrane region" description="Helical" evidence="1">
    <location>
        <begin position="82"/>
        <end position="109"/>
    </location>
</feature>
<keyword evidence="1" id="KW-0812">Transmembrane</keyword>
<protein>
    <recommendedName>
        <fullName evidence="4">Small multi-drug export protein</fullName>
    </recommendedName>
</protein>
<name>A0AAU9DE41_9BACT</name>
<dbReference type="AlphaFoldDB" id="A0AAU9DE41"/>
<evidence type="ECO:0000256" key="1">
    <source>
        <dbReference type="SAM" id="Phobius"/>
    </source>
</evidence>
<accession>A0AAU9DE41</accession>
<evidence type="ECO:0008006" key="4">
    <source>
        <dbReference type="Google" id="ProtNLM"/>
    </source>
</evidence>
<proteinExistence type="predicted"/>
<sequence length="142" mass="15731">MPAYLSSMFKFIGGPVIGTAMNLSFFEMWGATVAGMMTTVIVLSFFHSGIRKVLSKIPLGRKRRGKPLFTPNRRRFVKVWKLWGAPGVAFLTPVLFSPIIGTLVVVAFGVRPSRIMIYMGLSAAFWAMVICFSFGEIITFLG</sequence>